<evidence type="ECO:0000256" key="1">
    <source>
        <dbReference type="ARBA" id="ARBA00010364"/>
    </source>
</evidence>
<dbReference type="HAMAP" id="MF_00634">
    <property type="entry name" value="UPF0235"/>
    <property type="match status" value="1"/>
</dbReference>
<dbReference type="Pfam" id="PF02594">
    <property type="entry name" value="DUF167"/>
    <property type="match status" value="1"/>
</dbReference>
<sequence>MGYFKGYKGGILIEVHCQPRASRSEFAGLYGDAVKLRLKAPPVDGKANEEAIKVISKVFGVPKKHILLKAGQSSRKKTFFIEGVGLEDVKKLIDKGVLP</sequence>
<dbReference type="AlphaFoldDB" id="A0A1B9F8F6"/>
<comment type="caution">
    <text evidence="3">The sequence shown here is derived from an EMBL/GenBank/DDBJ whole genome shotgun (WGS) entry which is preliminary data.</text>
</comment>
<name>A0A1B9F8F6_9BACT</name>
<dbReference type="STRING" id="1156395.DBT_0023"/>
<dbReference type="SUPFAM" id="SSF69786">
    <property type="entry name" value="YggU-like"/>
    <property type="match status" value="1"/>
</dbReference>
<dbReference type="InterPro" id="IPR036591">
    <property type="entry name" value="YggU-like_sf"/>
</dbReference>
<evidence type="ECO:0000313" key="3">
    <source>
        <dbReference type="EMBL" id="OCC16206.1"/>
    </source>
</evidence>
<dbReference type="Proteomes" id="UP000093080">
    <property type="component" value="Unassembled WGS sequence"/>
</dbReference>
<protein>
    <recommendedName>
        <fullName evidence="2">UPF0235 protein DBT_0023</fullName>
    </recommendedName>
</protein>
<reference evidence="3 4" key="1">
    <citation type="submission" date="2016-06" db="EMBL/GenBank/DDBJ databases">
        <title>Respiratory ammonification of nitrate coupled to the oxidation of elemental sulfur in deep-sea autotrophic thermophilic bacteria.</title>
        <authorList>
            <person name="Slobodkina G.B."/>
            <person name="Mardanov A.V."/>
            <person name="Ravin N.V."/>
            <person name="Frolova A.A."/>
            <person name="Viryasiv M.B."/>
            <person name="Chernyh N.A."/>
            <person name="Bonch-Osmolovskaya E.A."/>
            <person name="Slobodkin A.I."/>
        </authorList>
    </citation>
    <scope>NUCLEOTIDE SEQUENCE [LARGE SCALE GENOMIC DNA]</scope>
    <source>
        <strain evidence="3 4">S69</strain>
    </source>
</reference>
<dbReference type="Gene3D" id="3.30.1200.10">
    <property type="entry name" value="YggU-like"/>
    <property type="match status" value="1"/>
</dbReference>
<proteinExistence type="inferred from homology"/>
<gene>
    <name evidence="3" type="ORF">DBT_0023</name>
</gene>
<dbReference type="EMBL" id="MAGO01000001">
    <property type="protein sequence ID" value="OCC16206.1"/>
    <property type="molecule type" value="Genomic_DNA"/>
</dbReference>
<organism evidence="3 4">
    <name type="scientific">Dissulfuribacter thermophilus</name>
    <dbReference type="NCBI Taxonomy" id="1156395"/>
    <lineage>
        <taxon>Bacteria</taxon>
        <taxon>Pseudomonadati</taxon>
        <taxon>Thermodesulfobacteriota</taxon>
        <taxon>Dissulfuribacteria</taxon>
        <taxon>Dissulfuribacterales</taxon>
        <taxon>Dissulfuribacteraceae</taxon>
        <taxon>Dissulfuribacter</taxon>
    </lineage>
</organism>
<dbReference type="PANTHER" id="PTHR13420:SF7">
    <property type="entry name" value="UPF0235 PROTEIN C15ORF40"/>
    <property type="match status" value="1"/>
</dbReference>
<dbReference type="SMART" id="SM01152">
    <property type="entry name" value="DUF167"/>
    <property type="match status" value="1"/>
</dbReference>
<evidence type="ECO:0000313" key="4">
    <source>
        <dbReference type="Proteomes" id="UP000093080"/>
    </source>
</evidence>
<accession>A0A1B9F8F6</accession>
<dbReference type="PANTHER" id="PTHR13420">
    <property type="entry name" value="UPF0235 PROTEIN C15ORF40"/>
    <property type="match status" value="1"/>
</dbReference>
<dbReference type="OrthoDB" id="9800587at2"/>
<evidence type="ECO:0000256" key="2">
    <source>
        <dbReference type="HAMAP-Rule" id="MF_00634"/>
    </source>
</evidence>
<dbReference type="NCBIfam" id="TIGR00251">
    <property type="entry name" value="DUF167 family protein"/>
    <property type="match status" value="1"/>
</dbReference>
<dbReference type="GO" id="GO:0005737">
    <property type="term" value="C:cytoplasm"/>
    <property type="evidence" value="ECO:0007669"/>
    <property type="project" value="TreeGrafter"/>
</dbReference>
<dbReference type="RefSeq" id="WP_067615228.1">
    <property type="nucleotide sequence ID" value="NZ_MAGO01000001.1"/>
</dbReference>
<comment type="similarity">
    <text evidence="1 2">Belongs to the UPF0235 family.</text>
</comment>
<dbReference type="InterPro" id="IPR003746">
    <property type="entry name" value="DUF167"/>
</dbReference>
<keyword evidence="4" id="KW-1185">Reference proteome</keyword>